<dbReference type="Proteomes" id="UP000325579">
    <property type="component" value="Unassembled WGS sequence"/>
</dbReference>
<proteinExistence type="predicted"/>
<keyword evidence="2" id="KW-1185">Reference proteome</keyword>
<sequence length="214" mass="23918">MTSRNTWESCIYAFFPAHSQRSDNRLCRKSRQTELFHTLLTEFFHSIQLGKGDWIRDYFPLGLIRLNETTGTPSLGGTIAFLPVFCLARYGSSDREPRSDAGPYYGEIQSGGDLLCTRCIQEQLLGIRSESQRPKGPDKEEGALQIRPITKSSSFCHQTQIISSHPSKQESLIPDPIQFPEPPLDQYSNILHSQGSIPNVRVSPVTVSSASCGR</sequence>
<dbReference type="GeneID" id="43662943"/>
<gene>
    <name evidence="1" type="ORF">BDV37DRAFT_105389</name>
</gene>
<reference evidence="1 2" key="1">
    <citation type="submission" date="2019-04" db="EMBL/GenBank/DDBJ databases">
        <authorList>
            <consortium name="DOE Joint Genome Institute"/>
            <person name="Mondo S."/>
            <person name="Kjaerbolling I."/>
            <person name="Vesth T."/>
            <person name="Frisvad J.C."/>
            <person name="Nybo J.L."/>
            <person name="Theobald S."/>
            <person name="Kildgaard S."/>
            <person name="Isbrandt T."/>
            <person name="Kuo A."/>
            <person name="Sato A."/>
            <person name="Lyhne E.K."/>
            <person name="Kogle M.E."/>
            <person name="Wiebenga A."/>
            <person name="Kun R.S."/>
            <person name="Lubbers R.J."/>
            <person name="Makela M.R."/>
            <person name="Barry K."/>
            <person name="Chovatia M."/>
            <person name="Clum A."/>
            <person name="Daum C."/>
            <person name="Haridas S."/>
            <person name="He G."/>
            <person name="LaButti K."/>
            <person name="Lipzen A."/>
            <person name="Riley R."/>
            <person name="Salamov A."/>
            <person name="Simmons B.A."/>
            <person name="Magnuson J.K."/>
            <person name="Henrissat B."/>
            <person name="Mortensen U.H."/>
            <person name="Larsen T.O."/>
            <person name="Devries R.P."/>
            <person name="Grigoriev I.V."/>
            <person name="Machida M."/>
            <person name="Baker S.E."/>
            <person name="Andersen M.R."/>
            <person name="Cantor M.N."/>
            <person name="Hua S.X."/>
        </authorList>
    </citation>
    <scope>NUCLEOTIDE SEQUENCE [LARGE SCALE GENOMIC DNA]</scope>
    <source>
        <strain evidence="1 2">CBS 119388</strain>
    </source>
</reference>
<dbReference type="AlphaFoldDB" id="A0A5N7DGF2"/>
<evidence type="ECO:0000313" key="2">
    <source>
        <dbReference type="Proteomes" id="UP000325579"/>
    </source>
</evidence>
<dbReference type="EMBL" id="ML736765">
    <property type="protein sequence ID" value="KAE8404728.1"/>
    <property type="molecule type" value="Genomic_DNA"/>
</dbReference>
<evidence type="ECO:0000313" key="1">
    <source>
        <dbReference type="EMBL" id="KAE8404728.1"/>
    </source>
</evidence>
<name>A0A5N7DGF2_9EURO</name>
<organism evidence="1 2">
    <name type="scientific">Aspergillus pseudonomiae</name>
    <dbReference type="NCBI Taxonomy" id="1506151"/>
    <lineage>
        <taxon>Eukaryota</taxon>
        <taxon>Fungi</taxon>
        <taxon>Dikarya</taxon>
        <taxon>Ascomycota</taxon>
        <taxon>Pezizomycotina</taxon>
        <taxon>Eurotiomycetes</taxon>
        <taxon>Eurotiomycetidae</taxon>
        <taxon>Eurotiales</taxon>
        <taxon>Aspergillaceae</taxon>
        <taxon>Aspergillus</taxon>
        <taxon>Aspergillus subgen. Circumdati</taxon>
    </lineage>
</organism>
<accession>A0A5N7DGF2</accession>
<dbReference type="RefSeq" id="XP_031942047.1">
    <property type="nucleotide sequence ID" value="XM_032078252.1"/>
</dbReference>
<protein>
    <submittedName>
        <fullName evidence="1">Uncharacterized protein</fullName>
    </submittedName>
</protein>